<dbReference type="eggNOG" id="COG0801">
    <property type="taxonomic scope" value="Bacteria"/>
</dbReference>
<name>K6DPS8_9BACI</name>
<evidence type="ECO:0000256" key="8">
    <source>
        <dbReference type="ARBA" id="ARBA00022909"/>
    </source>
</evidence>
<evidence type="ECO:0000256" key="5">
    <source>
        <dbReference type="ARBA" id="ARBA00022741"/>
    </source>
</evidence>
<dbReference type="GO" id="GO:0005524">
    <property type="term" value="F:ATP binding"/>
    <property type="evidence" value="ECO:0007669"/>
    <property type="project" value="UniProtKB-KW"/>
</dbReference>
<dbReference type="GO" id="GO:0016301">
    <property type="term" value="F:kinase activity"/>
    <property type="evidence" value="ECO:0007669"/>
    <property type="project" value="UniProtKB-KW"/>
</dbReference>
<feature type="domain" description="7,8-dihydro-6-hydroxymethylpterin-pyrophosphokinase" evidence="9">
    <location>
        <begin position="89"/>
        <end position="100"/>
    </location>
</feature>
<protein>
    <recommendedName>
        <fullName evidence="3">2-amino-4-hydroxy-6-hydroxymethyldihydropteridine diphosphokinase</fullName>
        <ecNumber evidence="3">2.7.6.3</ecNumber>
    </recommendedName>
</protein>
<dbReference type="GO" id="GO:0046656">
    <property type="term" value="P:folic acid biosynthetic process"/>
    <property type="evidence" value="ECO:0007669"/>
    <property type="project" value="UniProtKB-KW"/>
</dbReference>
<evidence type="ECO:0000256" key="6">
    <source>
        <dbReference type="ARBA" id="ARBA00022777"/>
    </source>
</evidence>
<dbReference type="STRING" id="1117379.BABA_05921"/>
<dbReference type="UniPathway" id="UPA00077">
    <property type="reaction ID" value="UER00155"/>
</dbReference>
<dbReference type="EC" id="2.7.6.3" evidence="3"/>
<evidence type="ECO:0000313" key="10">
    <source>
        <dbReference type="EMBL" id="EKN70339.1"/>
    </source>
</evidence>
<dbReference type="EMBL" id="AJLS01000040">
    <property type="protein sequence ID" value="EKN70339.1"/>
    <property type="molecule type" value="Genomic_DNA"/>
</dbReference>
<dbReference type="Pfam" id="PF01288">
    <property type="entry name" value="HPPK"/>
    <property type="match status" value="1"/>
</dbReference>
<dbReference type="GO" id="GO:0003848">
    <property type="term" value="F:2-amino-4-hydroxy-6-hydroxymethyldihydropteridine diphosphokinase activity"/>
    <property type="evidence" value="ECO:0007669"/>
    <property type="project" value="UniProtKB-EC"/>
</dbReference>
<keyword evidence="5" id="KW-0547">Nucleotide-binding</keyword>
<dbReference type="Gene3D" id="3.30.70.560">
    <property type="entry name" value="7,8-Dihydro-6-hydroxymethylpterin-pyrophosphokinase HPPK"/>
    <property type="match status" value="1"/>
</dbReference>
<comment type="pathway">
    <text evidence="2">Cofactor biosynthesis; tetrahydrofolate biosynthesis; 2-amino-4-hydroxy-6-hydroxymethyl-7,8-dihydropteridine diphosphate from 7,8-dihydroneopterin triphosphate: step 4/4.</text>
</comment>
<reference evidence="10 11" key="1">
    <citation type="journal article" date="2012" name="Front. Microbiol.">
        <title>Redundancy and modularity in membrane-associated dissimilatory nitrate reduction in Bacillus.</title>
        <authorList>
            <person name="Heylen K."/>
            <person name="Keltjens J."/>
        </authorList>
    </citation>
    <scope>NUCLEOTIDE SEQUENCE [LARGE SCALE GENOMIC DNA]</scope>
    <source>
        <strain evidence="11">LMG 21833T</strain>
    </source>
</reference>
<dbReference type="PANTHER" id="PTHR43071:SF1">
    <property type="entry name" value="2-AMINO-4-HYDROXY-6-HYDROXYMETHYLDIHYDROPTERIDINE PYROPHOSPHOKINASE"/>
    <property type="match status" value="1"/>
</dbReference>
<evidence type="ECO:0000256" key="2">
    <source>
        <dbReference type="ARBA" id="ARBA00005051"/>
    </source>
</evidence>
<organism evidence="10 11">
    <name type="scientific">Neobacillus bataviensis LMG 21833</name>
    <dbReference type="NCBI Taxonomy" id="1117379"/>
    <lineage>
        <taxon>Bacteria</taxon>
        <taxon>Bacillati</taxon>
        <taxon>Bacillota</taxon>
        <taxon>Bacilli</taxon>
        <taxon>Bacillales</taxon>
        <taxon>Bacillaceae</taxon>
        <taxon>Neobacillus</taxon>
    </lineage>
</organism>
<dbReference type="AlphaFoldDB" id="K6DPS8"/>
<evidence type="ECO:0000256" key="4">
    <source>
        <dbReference type="ARBA" id="ARBA00022679"/>
    </source>
</evidence>
<dbReference type="NCBIfam" id="TIGR01498">
    <property type="entry name" value="folK"/>
    <property type="match status" value="1"/>
</dbReference>
<dbReference type="SUPFAM" id="SSF55083">
    <property type="entry name" value="6-hydroxymethyl-7,8-dihydropterin pyrophosphokinase, HPPK"/>
    <property type="match status" value="1"/>
</dbReference>
<evidence type="ECO:0000256" key="7">
    <source>
        <dbReference type="ARBA" id="ARBA00022840"/>
    </source>
</evidence>
<keyword evidence="8" id="KW-0289">Folate biosynthesis</keyword>
<comment type="catalytic activity">
    <reaction evidence="1">
        <text>6-hydroxymethyl-7,8-dihydropterin + ATP = (7,8-dihydropterin-6-yl)methyl diphosphate + AMP + H(+)</text>
        <dbReference type="Rhea" id="RHEA:11412"/>
        <dbReference type="ChEBI" id="CHEBI:15378"/>
        <dbReference type="ChEBI" id="CHEBI:30616"/>
        <dbReference type="ChEBI" id="CHEBI:44841"/>
        <dbReference type="ChEBI" id="CHEBI:72950"/>
        <dbReference type="ChEBI" id="CHEBI:456215"/>
        <dbReference type="EC" id="2.7.6.3"/>
    </reaction>
</comment>
<sequence length="175" mass="20327">MENRAFIALGSNIENRYDNITSAIKWLTSHPNIELVNYSSIYETDPVGYEDQNLFLNMVIEIMTGLNAMELLEFCLKTELELGRKREVRWGPRTIDLDILIFNQENIETEKLTVPHPRMVERSFVMVPLAEITPEQRIPGVDKPLNLLLNELPDKEGVRIWKRKNGEDVFEPIES</sequence>
<dbReference type="InterPro" id="IPR000550">
    <property type="entry name" value="Hppk"/>
</dbReference>
<dbReference type="GO" id="GO:0046654">
    <property type="term" value="P:tetrahydrofolate biosynthetic process"/>
    <property type="evidence" value="ECO:0007669"/>
    <property type="project" value="UniProtKB-UniPathway"/>
</dbReference>
<dbReference type="PROSITE" id="PS00794">
    <property type="entry name" value="HPPK"/>
    <property type="match status" value="1"/>
</dbReference>
<evidence type="ECO:0000256" key="3">
    <source>
        <dbReference type="ARBA" id="ARBA00013253"/>
    </source>
</evidence>
<gene>
    <name evidence="10" type="ORF">BABA_05921</name>
</gene>
<accession>K6DPS8</accession>
<proteinExistence type="predicted"/>
<dbReference type="PATRIC" id="fig|1117379.3.peg.1237"/>
<dbReference type="RefSeq" id="WP_007084211.1">
    <property type="nucleotide sequence ID" value="NZ_AJLS01000040.1"/>
</dbReference>
<evidence type="ECO:0000259" key="9">
    <source>
        <dbReference type="PROSITE" id="PS00794"/>
    </source>
</evidence>
<dbReference type="CDD" id="cd00483">
    <property type="entry name" value="HPPK"/>
    <property type="match status" value="1"/>
</dbReference>
<dbReference type="OrthoDB" id="9808041at2"/>
<keyword evidence="6 10" id="KW-0418">Kinase</keyword>
<dbReference type="PANTHER" id="PTHR43071">
    <property type="entry name" value="2-AMINO-4-HYDROXY-6-HYDROXYMETHYLDIHYDROPTERIDINE PYROPHOSPHOKINASE"/>
    <property type="match status" value="1"/>
</dbReference>
<evidence type="ECO:0000256" key="1">
    <source>
        <dbReference type="ARBA" id="ARBA00000198"/>
    </source>
</evidence>
<comment type="caution">
    <text evidence="10">The sequence shown here is derived from an EMBL/GenBank/DDBJ whole genome shotgun (WGS) entry which is preliminary data.</text>
</comment>
<dbReference type="InterPro" id="IPR035907">
    <property type="entry name" value="Hppk_sf"/>
</dbReference>
<keyword evidence="4" id="KW-0808">Transferase</keyword>
<keyword evidence="11" id="KW-1185">Reference proteome</keyword>
<evidence type="ECO:0000313" key="11">
    <source>
        <dbReference type="Proteomes" id="UP000006316"/>
    </source>
</evidence>
<keyword evidence="7" id="KW-0067">ATP-binding</keyword>
<dbReference type="Proteomes" id="UP000006316">
    <property type="component" value="Unassembled WGS sequence"/>
</dbReference>